<dbReference type="InterPro" id="IPR002123">
    <property type="entry name" value="Plipid/glycerol_acylTrfase"/>
</dbReference>
<protein>
    <submittedName>
        <fullName evidence="2">Acyltransferase</fullName>
    </submittedName>
</protein>
<dbReference type="Pfam" id="PF01553">
    <property type="entry name" value="Acyltransferase"/>
    <property type="match status" value="1"/>
</dbReference>
<organism evidence="2">
    <name type="scientific">mine drainage metagenome</name>
    <dbReference type="NCBI Taxonomy" id="410659"/>
    <lineage>
        <taxon>unclassified sequences</taxon>
        <taxon>metagenomes</taxon>
        <taxon>ecological metagenomes</taxon>
    </lineage>
</organism>
<comment type="caution">
    <text evidence="2">The sequence shown here is derived from an EMBL/GenBank/DDBJ whole genome shotgun (WGS) entry which is preliminary data.</text>
</comment>
<proteinExistence type="predicted"/>
<keyword evidence="2" id="KW-0012">Acyltransferase</keyword>
<dbReference type="EMBL" id="MLJW01006743">
    <property type="protein sequence ID" value="OIQ66236.1"/>
    <property type="molecule type" value="Genomic_DNA"/>
</dbReference>
<dbReference type="GO" id="GO:0016746">
    <property type="term" value="F:acyltransferase activity"/>
    <property type="evidence" value="ECO:0007669"/>
    <property type="project" value="UniProtKB-KW"/>
</dbReference>
<sequence>MAGQLAAGAVLAIFPEGTTSDGSQVLPFHANLFQAAIAAQAPVQPVALSFADAATGQPSQVPCYIGQDTLLGSLWRVAKAAPLRATLRFGEPQWSNGRDRRTWAAAVRAGVAGLKS</sequence>
<accession>A0A1J5PFC7</accession>
<name>A0A1J5PFC7_9ZZZZ</name>
<dbReference type="AlphaFoldDB" id="A0A1J5PFC7"/>
<keyword evidence="2" id="KW-0808">Transferase</keyword>
<reference evidence="2" key="1">
    <citation type="submission" date="2016-10" db="EMBL/GenBank/DDBJ databases">
        <title>Sequence of Gallionella enrichment culture.</title>
        <authorList>
            <person name="Poehlein A."/>
            <person name="Muehling M."/>
            <person name="Daniel R."/>
        </authorList>
    </citation>
    <scope>NUCLEOTIDE SEQUENCE</scope>
</reference>
<evidence type="ECO:0000259" key="1">
    <source>
        <dbReference type="Pfam" id="PF01553"/>
    </source>
</evidence>
<dbReference type="SUPFAM" id="SSF69593">
    <property type="entry name" value="Glycerol-3-phosphate (1)-acyltransferase"/>
    <property type="match status" value="1"/>
</dbReference>
<gene>
    <name evidence="2" type="ORF">GALL_521980</name>
</gene>
<feature type="domain" description="Phospholipid/glycerol acyltransferase" evidence="1">
    <location>
        <begin position="5"/>
        <end position="49"/>
    </location>
</feature>
<evidence type="ECO:0000313" key="2">
    <source>
        <dbReference type="EMBL" id="OIQ66236.1"/>
    </source>
</evidence>